<keyword evidence="2" id="KW-0418">Kinase</keyword>
<feature type="compositionally biased region" description="Basic and acidic residues" evidence="1">
    <location>
        <begin position="286"/>
        <end position="308"/>
    </location>
</feature>
<accession>A0A131YJI5</accession>
<feature type="compositionally biased region" description="Basic residues" evidence="1">
    <location>
        <begin position="180"/>
        <end position="191"/>
    </location>
</feature>
<dbReference type="AlphaFoldDB" id="A0A131YJI5"/>
<evidence type="ECO:0000256" key="1">
    <source>
        <dbReference type="SAM" id="MobiDB-lite"/>
    </source>
</evidence>
<feature type="region of interest" description="Disordered" evidence="1">
    <location>
        <begin position="157"/>
        <end position="310"/>
    </location>
</feature>
<dbReference type="GO" id="GO:0016301">
    <property type="term" value="F:kinase activity"/>
    <property type="evidence" value="ECO:0007669"/>
    <property type="project" value="UniProtKB-KW"/>
</dbReference>
<organism evidence="2">
    <name type="scientific">Rhipicephalus appendiculatus</name>
    <name type="common">Brown ear tick</name>
    <dbReference type="NCBI Taxonomy" id="34631"/>
    <lineage>
        <taxon>Eukaryota</taxon>
        <taxon>Metazoa</taxon>
        <taxon>Ecdysozoa</taxon>
        <taxon>Arthropoda</taxon>
        <taxon>Chelicerata</taxon>
        <taxon>Arachnida</taxon>
        <taxon>Acari</taxon>
        <taxon>Parasitiformes</taxon>
        <taxon>Ixodida</taxon>
        <taxon>Ixodoidea</taxon>
        <taxon>Ixodidae</taxon>
        <taxon>Rhipicephalinae</taxon>
        <taxon>Rhipicephalus</taxon>
        <taxon>Rhipicephalus</taxon>
    </lineage>
</organism>
<protein>
    <submittedName>
        <fullName evidence="2">Serine/threonine-protein kinase/endoribonuclease IRE1</fullName>
    </submittedName>
</protein>
<name>A0A131YJI5_RHIAP</name>
<feature type="compositionally biased region" description="Basic and acidic residues" evidence="1">
    <location>
        <begin position="200"/>
        <end position="218"/>
    </location>
</feature>
<sequence length="471" mass="51531">MQEWRDEPTLRPYYAHDGSAELRPSRAHQPPLQGGPSFPWQWRRRKADTAKPKDGEGGEDAAVASGVESTAPRDSSPDSIDPGLASTTQSVDSVMEHRRRSPRRSSPNSVWHVDDTDTKPQVLETIPSGEYLESTKAAISDNLAQAKELYVAGVAAGAKRESLDVPRDDIARLSDNSGSPKRRSPSRHTNWRSRSPVADGECRNSNRDIDGRYARDDTVDSDSFSKHTTRRSSVSPKPTRSNRKHHSPSHNTNWRSRSPSVAAESRQLESRDGGAVQGNATSGAAELRRALAKHADSSPRSVKTEERQSLPISYINWRSQSPTVLKNHEDLQESPKISVVNATPSSRETLIDGAAVAGVSGSETIAGKTAANSPKKPVSQVGNEDWAADLDKKAWNGDFSPESKEVANGPTWQQPADIAKDVVEWQTVMRKQPPSKQPIQQAVTVMTRRRRSFSAGEAGGEVFASVFVKRS</sequence>
<feature type="compositionally biased region" description="Basic and acidic residues" evidence="1">
    <location>
        <begin position="47"/>
        <end position="56"/>
    </location>
</feature>
<feature type="compositionally biased region" description="Polar residues" evidence="1">
    <location>
        <begin position="249"/>
        <end position="259"/>
    </location>
</feature>
<evidence type="ECO:0000313" key="2">
    <source>
        <dbReference type="EMBL" id="JAP78226.1"/>
    </source>
</evidence>
<feature type="region of interest" description="Disordered" evidence="1">
    <location>
        <begin position="1"/>
        <end position="127"/>
    </location>
</feature>
<feature type="compositionally biased region" description="Basic and acidic residues" evidence="1">
    <location>
        <begin position="158"/>
        <end position="172"/>
    </location>
</feature>
<reference evidence="2" key="1">
    <citation type="journal article" date="2016" name="Ticks Tick Borne Dis.">
        <title>De novo assembly and annotation of the salivary gland transcriptome of Rhipicephalus appendiculatus male and female ticks during blood feeding.</title>
        <authorList>
            <person name="de Castro M.H."/>
            <person name="de Klerk D."/>
            <person name="Pienaar R."/>
            <person name="Latif A.A."/>
            <person name="Rees D.J."/>
            <person name="Mans B.J."/>
        </authorList>
    </citation>
    <scope>NUCLEOTIDE SEQUENCE</scope>
    <source>
        <tissue evidence="2">Salivary glands</tissue>
    </source>
</reference>
<proteinExistence type="predicted"/>
<keyword evidence="2" id="KW-0808">Transferase</keyword>
<dbReference type="EMBL" id="GEDV01010331">
    <property type="protein sequence ID" value="JAP78226.1"/>
    <property type="molecule type" value="Transcribed_RNA"/>
</dbReference>